<evidence type="ECO:0000313" key="3">
    <source>
        <dbReference type="Proteomes" id="UP000254400"/>
    </source>
</evidence>
<proteinExistence type="predicted"/>
<protein>
    <submittedName>
        <fullName evidence="1">Uncharacterized protein</fullName>
    </submittedName>
</protein>
<dbReference type="Proteomes" id="UP000254400">
    <property type="component" value="Unassembled WGS sequence"/>
</dbReference>
<gene>
    <name evidence="2" type="ORF">MF626_000098</name>
    <name evidence="1" type="ORF">NCTC10343_02935</name>
</gene>
<evidence type="ECO:0000313" key="1">
    <source>
        <dbReference type="EMBL" id="SUA70065.1"/>
    </source>
</evidence>
<dbReference type="EMBL" id="UGSC01000001">
    <property type="protein sequence ID" value="SUA70065.1"/>
    <property type="molecule type" value="Genomic_DNA"/>
</dbReference>
<dbReference type="RefSeq" id="WP_014599920.1">
    <property type="nucleotide sequence ID" value="NZ_CP015423.1"/>
</dbReference>
<reference evidence="1 3" key="1">
    <citation type="submission" date="2018-06" db="EMBL/GenBank/DDBJ databases">
        <authorList>
            <consortium name="Pathogen Informatics"/>
            <person name="Doyle S."/>
        </authorList>
    </citation>
    <scope>NUCLEOTIDE SEQUENCE [LARGE SCALE GENOMIC DNA]</scope>
    <source>
        <strain evidence="1 3">NCTC10343</strain>
    </source>
</reference>
<evidence type="ECO:0000313" key="2">
    <source>
        <dbReference type="EMBL" id="URJ50732.1"/>
    </source>
</evidence>
<organism evidence="1 3">
    <name type="scientific">Paenibacillus polymyxa</name>
    <name type="common">Bacillus polymyxa</name>
    <dbReference type="NCBI Taxonomy" id="1406"/>
    <lineage>
        <taxon>Bacteria</taxon>
        <taxon>Bacillati</taxon>
        <taxon>Bacillota</taxon>
        <taxon>Bacilli</taxon>
        <taxon>Bacillales</taxon>
        <taxon>Paenibacillaceae</taxon>
        <taxon>Paenibacillus</taxon>
    </lineage>
</organism>
<reference evidence="2" key="2">
    <citation type="submission" date="2022-11" db="EMBL/GenBank/DDBJ databases">
        <authorList>
            <person name="Vasilchenko N.G."/>
            <person name="Prazdnova E.V."/>
            <person name="Gorovtsov A.V."/>
            <person name="Chistyakov V.A."/>
            <person name="Pak M.L."/>
        </authorList>
    </citation>
    <scope>NUCLEOTIDE SEQUENCE</scope>
    <source>
        <strain evidence="2">R 4.5</strain>
    </source>
</reference>
<dbReference type="Proteomes" id="UP001055784">
    <property type="component" value="Chromosome"/>
</dbReference>
<dbReference type="EMBL" id="CP097770">
    <property type="protein sequence ID" value="URJ50732.1"/>
    <property type="molecule type" value="Genomic_DNA"/>
</dbReference>
<name>A0A1D7MCM1_PAEPO</name>
<dbReference type="AlphaFoldDB" id="A0A1D7MCM1"/>
<accession>A0A1D7MCM1</accession>
<dbReference type="GeneID" id="93346309"/>
<sequence>MSTDKQLDKTLNIGSEIRLAEGIKKHVKIGTIALIRQVREEMDGVVHKFSFSIGRKKWEATEDREAVDWPKVEEMYKKVFNLVLVEEITEKEYELIDQDGIAVLDDLLDRFLF</sequence>